<reference evidence="1" key="1">
    <citation type="journal article" date="2022" name="bioRxiv">
        <title>Genomics of Preaxostyla Flagellates Illuminates Evolutionary Transitions and the Path Towards Mitochondrial Loss.</title>
        <authorList>
            <person name="Novak L.V.F."/>
            <person name="Treitli S.C."/>
            <person name="Pyrih J."/>
            <person name="Halakuc P."/>
            <person name="Pipaliya S.V."/>
            <person name="Vacek V."/>
            <person name="Brzon O."/>
            <person name="Soukal P."/>
            <person name="Eme L."/>
            <person name="Dacks J.B."/>
            <person name="Karnkowska A."/>
            <person name="Elias M."/>
            <person name="Hampl V."/>
        </authorList>
    </citation>
    <scope>NUCLEOTIDE SEQUENCE</scope>
    <source>
        <strain evidence="1">RCP-MX</strain>
    </source>
</reference>
<name>A0ABQ8UB94_9EUKA</name>
<proteinExistence type="predicted"/>
<accession>A0ABQ8UB94</accession>
<dbReference type="InterPro" id="IPR016024">
    <property type="entry name" value="ARM-type_fold"/>
</dbReference>
<dbReference type="EMBL" id="JAPMOS010000129">
    <property type="protein sequence ID" value="KAJ4454892.1"/>
    <property type="molecule type" value="Genomic_DNA"/>
</dbReference>
<evidence type="ECO:0000313" key="1">
    <source>
        <dbReference type="EMBL" id="KAJ4454892.1"/>
    </source>
</evidence>
<comment type="caution">
    <text evidence="1">The sequence shown here is derived from an EMBL/GenBank/DDBJ whole genome shotgun (WGS) entry which is preliminary data.</text>
</comment>
<dbReference type="SUPFAM" id="SSF48371">
    <property type="entry name" value="ARM repeat"/>
    <property type="match status" value="1"/>
</dbReference>
<dbReference type="Proteomes" id="UP001141327">
    <property type="component" value="Unassembled WGS sequence"/>
</dbReference>
<evidence type="ECO:0000313" key="2">
    <source>
        <dbReference type="Proteomes" id="UP001141327"/>
    </source>
</evidence>
<gene>
    <name evidence="1" type="ORF">PAPYR_10297</name>
</gene>
<protein>
    <submittedName>
        <fullName evidence="1">Uncharacterized protein</fullName>
    </submittedName>
</protein>
<sequence>MKQPALAKQLPVMVEQLIVMGIANPAAERLLRDITNLIGTTERTPTVDARTASVLVQQFLANPVILTAHPALAQWLVQPVLNATAIVHCRQLADSLIRQLASAPAMLTVDPVAKQLLWYIGALASSECRHVLLEVGTAGLLLELLTANPMMVTTHPDVARELLRAIGNMAAAPDCRPDLMRAGVVDPLARLLASHPKMATEHPDLATELILAAANLLADSPEMSTTVAAEFAKVGSLLWNWFNNIRGADDPTVALLMENLAALGSPRFQRHRGVVVLPTQPKNGQLPAPVRRPSHPERCLTDGGVVVDVVDVVVIDVVVVVVVVDDDGDVNVRC</sequence>
<dbReference type="InterPro" id="IPR011989">
    <property type="entry name" value="ARM-like"/>
</dbReference>
<organism evidence="1 2">
    <name type="scientific">Paratrimastix pyriformis</name>
    <dbReference type="NCBI Taxonomy" id="342808"/>
    <lineage>
        <taxon>Eukaryota</taxon>
        <taxon>Metamonada</taxon>
        <taxon>Preaxostyla</taxon>
        <taxon>Paratrimastigidae</taxon>
        <taxon>Paratrimastix</taxon>
    </lineage>
</organism>
<keyword evidence="2" id="KW-1185">Reference proteome</keyword>
<dbReference type="Gene3D" id="1.25.10.10">
    <property type="entry name" value="Leucine-rich Repeat Variant"/>
    <property type="match status" value="1"/>
</dbReference>